<dbReference type="PANTHER" id="PTHR43353:SF3">
    <property type="entry name" value="ALDEHYDE DEHYDROGENASE-RELATED"/>
    <property type="match status" value="1"/>
</dbReference>
<dbReference type="InterPro" id="IPR016162">
    <property type="entry name" value="Ald_DH_N"/>
</dbReference>
<dbReference type="EC" id="1.2.1.26" evidence="4"/>
<comment type="caution">
    <text evidence="6">The sequence shown here is derived from an EMBL/GenBank/DDBJ whole genome shotgun (WGS) entry which is preliminary data.</text>
</comment>
<dbReference type="Gene3D" id="3.40.309.10">
    <property type="entry name" value="Aldehyde Dehydrogenase, Chain A, domain 2"/>
    <property type="match status" value="1"/>
</dbReference>
<keyword evidence="1" id="KW-0560">Oxidoreductase</keyword>
<evidence type="ECO:0000256" key="4">
    <source>
        <dbReference type="ARBA" id="ARBA00067023"/>
    </source>
</evidence>
<organism evidence="6 7">
    <name type="scientific">Amycolatopsis suaedae</name>
    <dbReference type="NCBI Taxonomy" id="2510978"/>
    <lineage>
        <taxon>Bacteria</taxon>
        <taxon>Bacillati</taxon>
        <taxon>Actinomycetota</taxon>
        <taxon>Actinomycetes</taxon>
        <taxon>Pseudonocardiales</taxon>
        <taxon>Pseudonocardiaceae</taxon>
        <taxon>Amycolatopsis</taxon>
    </lineage>
</organism>
<dbReference type="InterPro" id="IPR044151">
    <property type="entry name" value="ALDH_KGSADH"/>
</dbReference>
<dbReference type="FunFam" id="3.40.605.10:FF:000037">
    <property type="entry name" value="NADP-dependent fatty aldehyde dehydrogenase"/>
    <property type="match status" value="1"/>
</dbReference>
<evidence type="ECO:0000256" key="2">
    <source>
        <dbReference type="ARBA" id="ARBA00050769"/>
    </source>
</evidence>
<evidence type="ECO:0000313" key="7">
    <source>
        <dbReference type="Proteomes" id="UP000292003"/>
    </source>
</evidence>
<dbReference type="OrthoDB" id="9770537at2"/>
<protein>
    <recommendedName>
        <fullName evidence="4">2,5-dioxovalerate dehydrogenase</fullName>
        <ecNumber evidence="4">1.2.1.26</ecNumber>
    </recommendedName>
</protein>
<dbReference type="SUPFAM" id="SSF53720">
    <property type="entry name" value="ALDH-like"/>
    <property type="match status" value="1"/>
</dbReference>
<comment type="catalytic activity">
    <reaction evidence="2">
        <text>2,5-dioxopentanoate + NAD(+) + H2O = 2-oxoglutarate + NADH + 2 H(+)</text>
        <dbReference type="Rhea" id="RHEA:47152"/>
        <dbReference type="ChEBI" id="CHEBI:15377"/>
        <dbReference type="ChEBI" id="CHEBI:15378"/>
        <dbReference type="ChEBI" id="CHEBI:16810"/>
        <dbReference type="ChEBI" id="CHEBI:57540"/>
        <dbReference type="ChEBI" id="CHEBI:57945"/>
        <dbReference type="ChEBI" id="CHEBI:58136"/>
    </reaction>
</comment>
<dbReference type="InterPro" id="IPR015590">
    <property type="entry name" value="Aldehyde_DH_dom"/>
</dbReference>
<evidence type="ECO:0000313" key="6">
    <source>
        <dbReference type="EMBL" id="RZQ60267.1"/>
    </source>
</evidence>
<dbReference type="InterPro" id="IPR016161">
    <property type="entry name" value="Ald_DH/histidinol_DH"/>
</dbReference>
<evidence type="ECO:0000256" key="1">
    <source>
        <dbReference type="ARBA" id="ARBA00023002"/>
    </source>
</evidence>
<sequence>MQRQCWTGIDPSLGLWTTGKSRSGKENTLSTTTDARLSGRMFVGAERVAGDGPEVRSVDPRTGQALDPAYHHGGAGDVDRACALAEEAFEPYRATDPERRARFLERIAGNIDAITAELVERAGLESGLPEARLTGEVGRTTGQLRLFAGVLREGSWQGVRVDTALPDRTPLPRPDIRQRMVPLGPVAVFGASNFPLAFSVAGGDTASALAAGCPVVVKAHNAHLGTSELVAGAIADAVAAEGLPQGVFSLLVGDGPGLGQTLVADPRIQAVGFTGSRGGGLALVEVAARRPRPIPVYAEMSSINPVVLLPGALAARGRELGAAFVGSLTLGAGQFCTNPGLVVAVEGEGLDAFTAAAADAVGADAGATMLTPGIARSYQSATEEVGGHSGVTELARGAAAEAAAAGHALLLAVDGATFTADPALQTEMFGAASLIIRCRDFDEVLRVLRSLEGQLTATVHAEPGADDAEATRLLPVLERTAGRILFNGWPTGVEVCHAMVHGGPFPATSDARATSVGSRAIERFLRPVAYQNVPDAVRPHVLRDGNPQGVWRRVDGELTRD</sequence>
<feature type="domain" description="Aldehyde dehydrogenase" evidence="5">
    <location>
        <begin position="52"/>
        <end position="502"/>
    </location>
</feature>
<keyword evidence="7" id="KW-1185">Reference proteome</keyword>
<dbReference type="InterPro" id="IPR016163">
    <property type="entry name" value="Ald_DH_C"/>
</dbReference>
<dbReference type="EMBL" id="SFCC01000018">
    <property type="protein sequence ID" value="RZQ60267.1"/>
    <property type="molecule type" value="Genomic_DNA"/>
</dbReference>
<dbReference type="CDD" id="cd07129">
    <property type="entry name" value="ALDH_KGSADH"/>
    <property type="match status" value="1"/>
</dbReference>
<reference evidence="6 7" key="1">
    <citation type="submission" date="2019-02" db="EMBL/GenBank/DDBJ databases">
        <title>Draft genome sequence of Amycolatopsis sp. 8-3EHSu isolated from roots of Suaeda maritima.</title>
        <authorList>
            <person name="Duangmal K."/>
            <person name="Chantavorakit T."/>
        </authorList>
    </citation>
    <scope>NUCLEOTIDE SEQUENCE [LARGE SCALE GENOMIC DNA]</scope>
    <source>
        <strain evidence="6 7">8-3EHSu</strain>
    </source>
</reference>
<proteinExistence type="predicted"/>
<dbReference type="GO" id="GO:0047533">
    <property type="term" value="F:2,5-dioxovalerate dehydrogenase (NADP+) activity"/>
    <property type="evidence" value="ECO:0007669"/>
    <property type="project" value="UniProtKB-EC"/>
</dbReference>
<gene>
    <name evidence="6" type="ORF">EWH70_30250</name>
</gene>
<dbReference type="Gene3D" id="3.40.605.10">
    <property type="entry name" value="Aldehyde Dehydrogenase, Chain A, domain 1"/>
    <property type="match status" value="1"/>
</dbReference>
<dbReference type="AlphaFoldDB" id="A0A4Q7J0F9"/>
<dbReference type="Pfam" id="PF00171">
    <property type="entry name" value="Aldedh"/>
    <property type="match status" value="1"/>
</dbReference>
<evidence type="ECO:0000259" key="5">
    <source>
        <dbReference type="Pfam" id="PF00171"/>
    </source>
</evidence>
<evidence type="ECO:0000256" key="3">
    <source>
        <dbReference type="ARBA" id="ARBA00051918"/>
    </source>
</evidence>
<comment type="catalytic activity">
    <reaction evidence="3">
        <text>2,5-dioxopentanoate + NADP(+) + H2O = 2-oxoglutarate + NADPH + 2 H(+)</text>
        <dbReference type="Rhea" id="RHEA:11296"/>
        <dbReference type="ChEBI" id="CHEBI:15377"/>
        <dbReference type="ChEBI" id="CHEBI:15378"/>
        <dbReference type="ChEBI" id="CHEBI:16810"/>
        <dbReference type="ChEBI" id="CHEBI:57783"/>
        <dbReference type="ChEBI" id="CHEBI:58136"/>
        <dbReference type="ChEBI" id="CHEBI:58349"/>
        <dbReference type="EC" id="1.2.1.26"/>
    </reaction>
</comment>
<dbReference type="PANTHER" id="PTHR43353">
    <property type="entry name" value="SUCCINATE-SEMIALDEHYDE DEHYDROGENASE, MITOCHONDRIAL"/>
    <property type="match status" value="1"/>
</dbReference>
<dbReference type="Proteomes" id="UP000292003">
    <property type="component" value="Unassembled WGS sequence"/>
</dbReference>
<accession>A0A4Q7J0F9</accession>
<dbReference type="InterPro" id="IPR050740">
    <property type="entry name" value="Aldehyde_DH_Superfamily"/>
</dbReference>
<name>A0A4Q7J0F9_9PSEU</name>